<evidence type="ECO:0000256" key="3">
    <source>
        <dbReference type="ARBA" id="ARBA00022645"/>
    </source>
</evidence>
<accession>A0A8B8IDS0</accession>
<evidence type="ECO:0000256" key="6">
    <source>
        <dbReference type="ARBA" id="ARBA00022729"/>
    </source>
</evidence>
<evidence type="ECO:0000313" key="16">
    <source>
        <dbReference type="RefSeq" id="XP_026495200.2"/>
    </source>
</evidence>
<dbReference type="AlphaFoldDB" id="A0A8B8IDS0"/>
<feature type="chain" id="PRO_5045271818" evidence="13">
    <location>
        <begin position="18"/>
        <end position="789"/>
    </location>
</feature>
<feature type="compositionally biased region" description="Low complexity" evidence="12">
    <location>
        <begin position="148"/>
        <end position="174"/>
    </location>
</feature>
<keyword evidence="7" id="KW-0378">Hydrolase</keyword>
<keyword evidence="15" id="KW-1185">Reference proteome</keyword>
<dbReference type="GO" id="GO:0008270">
    <property type="term" value="F:zinc ion binding"/>
    <property type="evidence" value="ECO:0007669"/>
    <property type="project" value="InterPro"/>
</dbReference>
<reference evidence="16" key="1">
    <citation type="submission" date="2025-08" db="UniProtKB">
        <authorList>
            <consortium name="RefSeq"/>
        </authorList>
    </citation>
    <scope>IDENTIFICATION</scope>
    <source>
        <tissue evidence="16">Whole body</tissue>
    </source>
</reference>
<comment type="caution">
    <text evidence="11">Lacks conserved residue(s) required for the propagation of feature annotation.</text>
</comment>
<evidence type="ECO:0000256" key="7">
    <source>
        <dbReference type="ARBA" id="ARBA00022801"/>
    </source>
</evidence>
<dbReference type="GO" id="GO:0004181">
    <property type="term" value="F:metallocarboxypeptidase activity"/>
    <property type="evidence" value="ECO:0007669"/>
    <property type="project" value="InterPro"/>
</dbReference>
<evidence type="ECO:0000313" key="15">
    <source>
        <dbReference type="Proteomes" id="UP001652626"/>
    </source>
</evidence>
<keyword evidence="5" id="KW-0479">Metal-binding</keyword>
<dbReference type="GeneID" id="113400047"/>
<feature type="region of interest" description="Disordered" evidence="12">
    <location>
        <begin position="137"/>
        <end position="245"/>
    </location>
</feature>
<evidence type="ECO:0000256" key="10">
    <source>
        <dbReference type="ARBA" id="ARBA00023157"/>
    </source>
</evidence>
<evidence type="ECO:0000256" key="11">
    <source>
        <dbReference type="PROSITE-ProRule" id="PRU01379"/>
    </source>
</evidence>
<evidence type="ECO:0000259" key="14">
    <source>
        <dbReference type="PROSITE" id="PS52035"/>
    </source>
</evidence>
<dbReference type="Gene3D" id="3.30.70.340">
    <property type="entry name" value="Metallocarboxypeptidase-like"/>
    <property type="match status" value="1"/>
</dbReference>
<dbReference type="InterPro" id="IPR003146">
    <property type="entry name" value="M14A_act_pep"/>
</dbReference>
<keyword evidence="8" id="KW-0862">Zinc</keyword>
<evidence type="ECO:0000256" key="8">
    <source>
        <dbReference type="ARBA" id="ARBA00022833"/>
    </source>
</evidence>
<evidence type="ECO:0000256" key="12">
    <source>
        <dbReference type="SAM" id="MobiDB-lite"/>
    </source>
</evidence>
<dbReference type="CDD" id="cd03860">
    <property type="entry name" value="M14_CP_A-B_like"/>
    <property type="match status" value="1"/>
</dbReference>
<dbReference type="PROSITE" id="PS00132">
    <property type="entry name" value="CARBOXYPEPT_ZN_1"/>
    <property type="match status" value="1"/>
</dbReference>
<keyword evidence="9" id="KW-0482">Metalloprotease</keyword>
<dbReference type="PANTHER" id="PTHR11705">
    <property type="entry name" value="PROTEASE FAMILY M14 CARBOXYPEPTIDASE A,B"/>
    <property type="match status" value="1"/>
</dbReference>
<dbReference type="RefSeq" id="XP_026495200.2">
    <property type="nucleotide sequence ID" value="XM_026639415.2"/>
</dbReference>
<dbReference type="PANTHER" id="PTHR11705:SF89">
    <property type="entry name" value="PEPTIDASE M14 CARBOXYPEPTIDASE A DOMAIN-CONTAINING PROTEIN"/>
    <property type="match status" value="1"/>
</dbReference>
<keyword evidence="4" id="KW-0645">Protease</keyword>
<dbReference type="SUPFAM" id="SSF53187">
    <property type="entry name" value="Zn-dependent exopeptidases"/>
    <property type="match status" value="1"/>
</dbReference>
<dbReference type="Proteomes" id="UP001652626">
    <property type="component" value="Chromosome 8"/>
</dbReference>
<dbReference type="PROSITE" id="PS52035">
    <property type="entry name" value="PEPTIDASE_M14"/>
    <property type="match status" value="1"/>
</dbReference>
<comment type="similarity">
    <text evidence="2 11">Belongs to the peptidase M14 family.</text>
</comment>
<sequence>MARRLALLALLACAAVANRRPLRSTDISDSQSYDIVLWDDYDESLEKSLPKHVTFNPQTKVIVKNKVPKFNVTKKKTKSDEKIQVIKTTINISSQTNFIVTKPPQHVETLSSSISRLPYETFTNVNKFWIDSATQTLRPSTRKPVKPRPSISTSTPSTRKPVKLRPSIPTSTPSPRKPVNPRPSIPPLKPSTRKPIKPQLSTSTSTRRPPKTHSPRITSTTRRPRTSTTRRPSTRRKLKTTKVTCPPKNPSWISTYIQDNHLKKTPKNEVKSGLFSRLYNWFVESKSIWFNAGWFEEKSTTTTTPYPPSTSTGNWFQIFLDSEDTDSSNVVNEKVKKSAKKSLKKTYKGYQLLRTYPDLQWKVHSLLDLQEEAEGSGLMWWTSPSLNGSTDLLVPPDLLIDIKNHLKSSKIDFDVVIWDLQKAIAYENPKLSKKQRIELEQLRGHPMTWRRYHRYADILRYLEYLQHSYSDIVELVPLGLSSEGLPLVAVKVSIPKNESQTRDVNNRPQKKKWKLRSHMKPAIWLDGGAHAREWISPAVATWMLHNLIEGDKGLGADREILNVADFYIMPVINPDGYEHSHTHDRLWRKTRSRSPDHSDDYYVGWFPWNWGRTECVGVDADRNWDYHWGEKDTSNDPCAENYAGPHPFSEPETRAVSEFLAERRGQIKVYISLHAYSQAWLLPSSHAHATFADDGMLMEMGKLATAALADMYGTKYQVGTAAQLRQPASGMSHDWAKARAGIKFSYHVDLRDSFGPYGFLLPGSQIVSTARETWQAVRAIVDNLSPGLK</sequence>
<dbReference type="PRINTS" id="PR00765">
    <property type="entry name" value="CRBOXYPTASEA"/>
</dbReference>
<evidence type="ECO:0000256" key="1">
    <source>
        <dbReference type="ARBA" id="ARBA00001947"/>
    </source>
</evidence>
<feature type="compositionally biased region" description="Pro residues" evidence="12">
    <location>
        <begin position="175"/>
        <end position="189"/>
    </location>
</feature>
<keyword evidence="10" id="KW-1015">Disulfide bond</keyword>
<gene>
    <name evidence="16" type="primary">LOC113400047</name>
</gene>
<dbReference type="InterPro" id="IPR057246">
    <property type="entry name" value="CARBOXYPEPT_ZN_1"/>
</dbReference>
<proteinExistence type="inferred from homology"/>
<feature type="signal peptide" evidence="13">
    <location>
        <begin position="1"/>
        <end position="17"/>
    </location>
</feature>
<organism evidence="15 16">
    <name type="scientific">Vanessa tameamea</name>
    <name type="common">Kamehameha butterfly</name>
    <dbReference type="NCBI Taxonomy" id="334116"/>
    <lineage>
        <taxon>Eukaryota</taxon>
        <taxon>Metazoa</taxon>
        <taxon>Ecdysozoa</taxon>
        <taxon>Arthropoda</taxon>
        <taxon>Hexapoda</taxon>
        <taxon>Insecta</taxon>
        <taxon>Pterygota</taxon>
        <taxon>Neoptera</taxon>
        <taxon>Endopterygota</taxon>
        <taxon>Lepidoptera</taxon>
        <taxon>Glossata</taxon>
        <taxon>Ditrysia</taxon>
        <taxon>Papilionoidea</taxon>
        <taxon>Nymphalidae</taxon>
        <taxon>Nymphalinae</taxon>
        <taxon>Vanessa</taxon>
    </lineage>
</organism>
<dbReference type="InterPro" id="IPR036990">
    <property type="entry name" value="M14A-like_propep"/>
</dbReference>
<keyword evidence="3" id="KW-0121">Carboxypeptidase</keyword>
<dbReference type="SMART" id="SM00631">
    <property type="entry name" value="Zn_pept"/>
    <property type="match status" value="1"/>
</dbReference>
<dbReference type="Pfam" id="PF00246">
    <property type="entry name" value="Peptidase_M14"/>
    <property type="match status" value="1"/>
</dbReference>
<evidence type="ECO:0000256" key="9">
    <source>
        <dbReference type="ARBA" id="ARBA00023049"/>
    </source>
</evidence>
<dbReference type="Pfam" id="PF02244">
    <property type="entry name" value="Propep_M14"/>
    <property type="match status" value="1"/>
</dbReference>
<dbReference type="GO" id="GO:0006508">
    <property type="term" value="P:proteolysis"/>
    <property type="evidence" value="ECO:0007669"/>
    <property type="project" value="UniProtKB-KW"/>
</dbReference>
<comment type="cofactor">
    <cofactor evidence="1">
        <name>Zn(2+)</name>
        <dbReference type="ChEBI" id="CHEBI:29105"/>
    </cofactor>
</comment>
<evidence type="ECO:0000256" key="13">
    <source>
        <dbReference type="SAM" id="SignalP"/>
    </source>
</evidence>
<dbReference type="InterPro" id="IPR000834">
    <property type="entry name" value="Peptidase_M14"/>
</dbReference>
<evidence type="ECO:0000256" key="5">
    <source>
        <dbReference type="ARBA" id="ARBA00022723"/>
    </source>
</evidence>
<feature type="domain" description="Peptidase M14" evidence="14">
    <location>
        <begin position="451"/>
        <end position="784"/>
    </location>
</feature>
<feature type="compositionally biased region" description="Low complexity" evidence="12">
    <location>
        <begin position="215"/>
        <end position="231"/>
    </location>
</feature>
<dbReference type="SUPFAM" id="SSF54897">
    <property type="entry name" value="Protease propeptides/inhibitors"/>
    <property type="match status" value="1"/>
</dbReference>
<protein>
    <submittedName>
        <fullName evidence="16">Uncharacterized protein LOC113400047</fullName>
    </submittedName>
</protein>
<evidence type="ECO:0000256" key="2">
    <source>
        <dbReference type="ARBA" id="ARBA00005988"/>
    </source>
</evidence>
<dbReference type="Gene3D" id="3.40.630.10">
    <property type="entry name" value="Zn peptidases"/>
    <property type="match status" value="1"/>
</dbReference>
<keyword evidence="6 13" id="KW-0732">Signal</keyword>
<evidence type="ECO:0000256" key="4">
    <source>
        <dbReference type="ARBA" id="ARBA00022670"/>
    </source>
</evidence>
<dbReference type="GO" id="GO:0005615">
    <property type="term" value="C:extracellular space"/>
    <property type="evidence" value="ECO:0007669"/>
    <property type="project" value="TreeGrafter"/>
</dbReference>
<name>A0A8B8IDS0_VANTA</name>